<sequence length="425" mass="46986">MLQRPIWQRIQWKSLIQPWQNIDWTLLVLIVGVTGFGGILIRSAELNQGWTDWMQHWIIGGIGLILALLLARTRYEYLLQFKWVIYAVTNLSLLAVMFVGTSALGAQRWISIGGFYIQPSEFAKVGVIITLAAMLHERTASTIPAMLRALAVTAVPWGLVFIQPDLGTSLVFGAISLGMLYWGNANPGWLVLMISPIISTIFFNLAFVSPWFIGVSAVWVVLTGAIAWRTLPWHRLGTLATLVVNLLSGGLGHFLWDNVLKDYQKDRLVLFLDPDKDPLGGGYHLIQSRIAIGSGQLWGHGLNQGTQTQLNFIPEQHTDFIFSAIGEELGFVGCMALLAVFWLICLRLVIIAQNAKDNFGSLLAVGVLSMLLFQLVVNIGMTIGLAPVTGIPLPFISYGRSALLTNFVAIGLVESVANFRQRVRY</sequence>
<comment type="pathway">
    <text evidence="6">Cell wall biogenesis; peptidoglycan biosynthesis.</text>
</comment>
<dbReference type="UniPathway" id="UPA00219"/>
<feature type="transmembrane region" description="Helical" evidence="6">
    <location>
        <begin position="329"/>
        <end position="350"/>
    </location>
</feature>
<dbReference type="InterPro" id="IPR011923">
    <property type="entry name" value="RodA/MrdB"/>
</dbReference>
<evidence type="ECO:0000256" key="1">
    <source>
        <dbReference type="ARBA" id="ARBA00004141"/>
    </source>
</evidence>
<feature type="transmembrane region" description="Helical" evidence="6">
    <location>
        <begin position="83"/>
        <end position="104"/>
    </location>
</feature>
<keyword evidence="5 6" id="KW-0472">Membrane</keyword>
<protein>
    <recommendedName>
        <fullName evidence="6">Peptidoglycan glycosyltransferase RodA</fullName>
        <shortName evidence="6">PGT</shortName>
        <ecNumber evidence="6">2.4.99.28</ecNumber>
    </recommendedName>
    <alternativeName>
        <fullName evidence="6">Cell elongation protein RodA</fullName>
    </alternativeName>
    <alternativeName>
        <fullName evidence="6">Cell wall polymerase</fullName>
    </alternativeName>
    <alternativeName>
        <fullName evidence="6">Peptidoglycan polymerase</fullName>
        <shortName evidence="6">PG polymerase</shortName>
    </alternativeName>
</protein>
<dbReference type="GO" id="GO:0008955">
    <property type="term" value="F:peptidoglycan glycosyltransferase activity"/>
    <property type="evidence" value="ECO:0007669"/>
    <property type="project" value="UniProtKB-UniRule"/>
</dbReference>
<keyword evidence="2 6" id="KW-0812">Transmembrane</keyword>
<comment type="catalytic activity">
    <reaction evidence="6">
        <text>[GlcNAc-(1-&gt;4)-Mur2Ac(oyl-L-Ala-gamma-D-Glu-L-Lys-D-Ala-D-Ala)](n)-di-trans,octa-cis-undecaprenyl diphosphate + beta-D-GlcNAc-(1-&gt;4)-Mur2Ac(oyl-L-Ala-gamma-D-Glu-L-Lys-D-Ala-D-Ala)-di-trans,octa-cis-undecaprenyl diphosphate = [GlcNAc-(1-&gt;4)-Mur2Ac(oyl-L-Ala-gamma-D-Glu-L-Lys-D-Ala-D-Ala)](n+1)-di-trans,octa-cis-undecaprenyl diphosphate + di-trans,octa-cis-undecaprenyl diphosphate + H(+)</text>
        <dbReference type="Rhea" id="RHEA:23708"/>
        <dbReference type="Rhea" id="RHEA-COMP:9602"/>
        <dbReference type="Rhea" id="RHEA-COMP:9603"/>
        <dbReference type="ChEBI" id="CHEBI:15378"/>
        <dbReference type="ChEBI" id="CHEBI:58405"/>
        <dbReference type="ChEBI" id="CHEBI:60033"/>
        <dbReference type="ChEBI" id="CHEBI:78435"/>
        <dbReference type="EC" id="2.4.99.28"/>
    </reaction>
</comment>
<dbReference type="HAMAP" id="MF_02079">
    <property type="entry name" value="PGT_RodA"/>
    <property type="match status" value="1"/>
</dbReference>
<keyword evidence="6" id="KW-1003">Cell membrane</keyword>
<dbReference type="GO" id="GO:0051301">
    <property type="term" value="P:cell division"/>
    <property type="evidence" value="ECO:0007669"/>
    <property type="project" value="InterPro"/>
</dbReference>
<evidence type="ECO:0000256" key="2">
    <source>
        <dbReference type="ARBA" id="ARBA00022692"/>
    </source>
</evidence>
<keyword evidence="6" id="KW-0328">Glycosyltransferase</keyword>
<dbReference type="GO" id="GO:0008360">
    <property type="term" value="P:regulation of cell shape"/>
    <property type="evidence" value="ECO:0007669"/>
    <property type="project" value="UniProtKB-KW"/>
</dbReference>
<comment type="function">
    <text evidence="6">Peptidoglycan polymerase that is essential for cell wall elongation.</text>
</comment>
<dbReference type="NCBIfam" id="TIGR02210">
    <property type="entry name" value="rodA_shape"/>
    <property type="match status" value="1"/>
</dbReference>
<evidence type="ECO:0000256" key="4">
    <source>
        <dbReference type="ARBA" id="ARBA00022989"/>
    </source>
</evidence>
<reference evidence="7" key="1">
    <citation type="journal article" date="2020" name="mSystems">
        <title>Genome- and Community-Level Interaction Insights into Carbon Utilization and Element Cycling Functions of Hydrothermarchaeota in Hydrothermal Sediment.</title>
        <authorList>
            <person name="Zhou Z."/>
            <person name="Liu Y."/>
            <person name="Xu W."/>
            <person name="Pan J."/>
            <person name="Luo Z.H."/>
            <person name="Li M."/>
        </authorList>
    </citation>
    <scope>NUCLEOTIDE SEQUENCE [LARGE SCALE GENOMIC DNA]</scope>
    <source>
        <strain evidence="7">SpSt-418</strain>
    </source>
</reference>
<evidence type="ECO:0000256" key="3">
    <source>
        <dbReference type="ARBA" id="ARBA00022960"/>
    </source>
</evidence>
<dbReference type="NCBIfam" id="NF037961">
    <property type="entry name" value="RodA_shape"/>
    <property type="match status" value="1"/>
</dbReference>
<dbReference type="InterPro" id="IPR001182">
    <property type="entry name" value="FtsW/RodA"/>
</dbReference>
<proteinExistence type="inferred from homology"/>
<feature type="transmembrane region" description="Helical" evidence="6">
    <location>
        <begin position="166"/>
        <end position="182"/>
    </location>
</feature>
<dbReference type="PANTHER" id="PTHR30474:SF1">
    <property type="entry name" value="PEPTIDOGLYCAN GLYCOSYLTRANSFERASE MRDB"/>
    <property type="match status" value="1"/>
</dbReference>
<dbReference type="Pfam" id="PF01098">
    <property type="entry name" value="FTSW_RODA_SPOVE"/>
    <property type="match status" value="2"/>
</dbReference>
<dbReference type="GO" id="GO:0015648">
    <property type="term" value="F:lipid-linked peptidoglycan transporter activity"/>
    <property type="evidence" value="ECO:0007669"/>
    <property type="project" value="TreeGrafter"/>
</dbReference>
<feature type="transmembrane region" description="Helical" evidence="6">
    <location>
        <begin position="236"/>
        <end position="256"/>
    </location>
</feature>
<name>A0A7C3KJF8_9CYAN</name>
<keyword evidence="4 6" id="KW-1133">Transmembrane helix</keyword>
<feature type="transmembrane region" description="Helical" evidence="6">
    <location>
        <begin position="21"/>
        <end position="41"/>
    </location>
</feature>
<keyword evidence="6" id="KW-0573">Peptidoglycan synthesis</keyword>
<feature type="transmembrane region" description="Helical" evidence="6">
    <location>
        <begin position="211"/>
        <end position="229"/>
    </location>
</feature>
<evidence type="ECO:0000256" key="5">
    <source>
        <dbReference type="ARBA" id="ARBA00023136"/>
    </source>
</evidence>
<dbReference type="GO" id="GO:0009252">
    <property type="term" value="P:peptidoglycan biosynthetic process"/>
    <property type="evidence" value="ECO:0007669"/>
    <property type="project" value="UniProtKB-UniRule"/>
</dbReference>
<dbReference type="EC" id="2.4.99.28" evidence="6"/>
<comment type="subcellular location">
    <subcellularLocation>
        <location evidence="6">Cell membrane</location>
        <topology evidence="6">Multi-pass membrane protein</topology>
    </subcellularLocation>
    <subcellularLocation>
        <location evidence="1">Membrane</location>
        <topology evidence="1">Multi-pass membrane protein</topology>
    </subcellularLocation>
</comment>
<dbReference type="AlphaFoldDB" id="A0A7C3KJF8"/>
<comment type="caution">
    <text evidence="7">The sequence shown here is derived from an EMBL/GenBank/DDBJ whole genome shotgun (WGS) entry which is preliminary data.</text>
</comment>
<feature type="transmembrane region" description="Helical" evidence="6">
    <location>
        <begin position="53"/>
        <end position="71"/>
    </location>
</feature>
<evidence type="ECO:0000313" key="7">
    <source>
        <dbReference type="EMBL" id="HFN00543.1"/>
    </source>
</evidence>
<keyword evidence="3 6" id="KW-0133">Cell shape</keyword>
<comment type="similarity">
    <text evidence="6">Belongs to the SEDS family. MrdB/RodA subfamily.</text>
</comment>
<dbReference type="PANTHER" id="PTHR30474">
    <property type="entry name" value="CELL CYCLE PROTEIN"/>
    <property type="match status" value="1"/>
</dbReference>
<gene>
    <name evidence="6 7" type="primary">rodA</name>
    <name evidence="7" type="ORF">ENR64_22900</name>
</gene>
<keyword evidence="6" id="KW-0961">Cell wall biogenesis/degradation</keyword>
<accession>A0A7C3KJF8</accession>
<feature type="transmembrane region" description="Helical" evidence="6">
    <location>
        <begin position="398"/>
        <end position="419"/>
    </location>
</feature>
<feature type="transmembrane region" description="Helical" evidence="6">
    <location>
        <begin position="142"/>
        <end position="160"/>
    </location>
</feature>
<keyword evidence="6" id="KW-0808">Transferase</keyword>
<dbReference type="GO" id="GO:0005886">
    <property type="term" value="C:plasma membrane"/>
    <property type="evidence" value="ECO:0007669"/>
    <property type="project" value="UniProtKB-SubCell"/>
</dbReference>
<dbReference type="EMBL" id="DSRU01000328">
    <property type="protein sequence ID" value="HFN00543.1"/>
    <property type="molecule type" value="Genomic_DNA"/>
</dbReference>
<feature type="transmembrane region" description="Helical" evidence="6">
    <location>
        <begin position="362"/>
        <end position="386"/>
    </location>
</feature>
<evidence type="ECO:0000256" key="6">
    <source>
        <dbReference type="HAMAP-Rule" id="MF_02079"/>
    </source>
</evidence>
<dbReference type="GO" id="GO:0032153">
    <property type="term" value="C:cell division site"/>
    <property type="evidence" value="ECO:0007669"/>
    <property type="project" value="TreeGrafter"/>
</dbReference>
<dbReference type="GO" id="GO:0071555">
    <property type="term" value="P:cell wall organization"/>
    <property type="evidence" value="ECO:0007669"/>
    <property type="project" value="UniProtKB-KW"/>
</dbReference>
<organism evidence="7">
    <name type="scientific">Oscillatoriales cyanobacterium SpSt-418</name>
    <dbReference type="NCBI Taxonomy" id="2282169"/>
    <lineage>
        <taxon>Bacteria</taxon>
        <taxon>Bacillati</taxon>
        <taxon>Cyanobacteriota</taxon>
        <taxon>Cyanophyceae</taxon>
        <taxon>Oscillatoriophycideae</taxon>
        <taxon>Oscillatoriales</taxon>
    </lineage>
</organism>